<reference evidence="2" key="1">
    <citation type="journal article" date="2018" name="Front. Microbiol.">
        <title>Genome-Based Analysis Reveals the Taxonomy and Diversity of the Family Idiomarinaceae.</title>
        <authorList>
            <person name="Liu Y."/>
            <person name="Lai Q."/>
            <person name="Shao Z."/>
        </authorList>
    </citation>
    <scope>NUCLEOTIDE SEQUENCE [LARGE SCALE GENOMIC DNA]</scope>
    <source>
        <strain evidence="2">F23</strain>
    </source>
</reference>
<evidence type="ECO:0000313" key="1">
    <source>
        <dbReference type="EMBL" id="RUO58329.1"/>
    </source>
</evidence>
<name>A0A432YBH6_9GAMM</name>
<dbReference type="EMBL" id="PIPV01000001">
    <property type="protein sequence ID" value="RUO58329.1"/>
    <property type="molecule type" value="Genomic_DNA"/>
</dbReference>
<dbReference type="AlphaFoldDB" id="A0A432YBH6"/>
<dbReference type="Pfam" id="PF11743">
    <property type="entry name" value="DUF3301"/>
    <property type="match status" value="1"/>
</dbReference>
<accession>A0A432YBH6</accession>
<protein>
    <submittedName>
        <fullName evidence="1">DUF3301 domain-containing protein</fullName>
    </submittedName>
</protein>
<dbReference type="InterPro" id="IPR021732">
    <property type="entry name" value="DUF3301"/>
</dbReference>
<dbReference type="Proteomes" id="UP000287330">
    <property type="component" value="Unassembled WGS sequence"/>
</dbReference>
<evidence type="ECO:0000313" key="2">
    <source>
        <dbReference type="Proteomes" id="UP000287330"/>
    </source>
</evidence>
<gene>
    <name evidence="1" type="ORF">CWE25_01685</name>
</gene>
<dbReference type="RefSeq" id="WP_110572531.1">
    <property type="nucleotide sequence ID" value="NZ_PIPV01000001.1"/>
</dbReference>
<proteinExistence type="predicted"/>
<sequence>MITLFDALLFLMLLCVAWLFWQHRRQTEHAYQHAMWYCKQQGLQMLDLEKVNTRWSFKGRQPGWRSTFVMGFSSDGTSRYEGTLTLHNSQLIAVDLPPFREPH</sequence>
<organism evidence="1 2">
    <name type="scientific">Idiomarina fontislapidosi</name>
    <dbReference type="NCBI Taxonomy" id="263723"/>
    <lineage>
        <taxon>Bacteria</taxon>
        <taxon>Pseudomonadati</taxon>
        <taxon>Pseudomonadota</taxon>
        <taxon>Gammaproteobacteria</taxon>
        <taxon>Alteromonadales</taxon>
        <taxon>Idiomarinaceae</taxon>
        <taxon>Idiomarina</taxon>
    </lineage>
</organism>
<comment type="caution">
    <text evidence="1">The sequence shown here is derived from an EMBL/GenBank/DDBJ whole genome shotgun (WGS) entry which is preliminary data.</text>
</comment>
<keyword evidence="2" id="KW-1185">Reference proteome</keyword>
<dbReference type="OrthoDB" id="5959530at2"/>